<evidence type="ECO:0000313" key="10">
    <source>
        <dbReference type="Proteomes" id="UP001240777"/>
    </source>
</evidence>
<dbReference type="PANTHER" id="PTHR30332:SF24">
    <property type="entry name" value="SECRETIN GSPD-RELATED"/>
    <property type="match status" value="1"/>
</dbReference>
<dbReference type="InterPro" id="IPR050810">
    <property type="entry name" value="Bact_Secretion_Sys_Channel"/>
</dbReference>
<dbReference type="InterPro" id="IPR013358">
    <property type="entry name" value="Pilus_biogenesis_MshL"/>
</dbReference>
<dbReference type="GO" id="GO:0009306">
    <property type="term" value="P:protein secretion"/>
    <property type="evidence" value="ECO:0007669"/>
    <property type="project" value="InterPro"/>
</dbReference>
<sequence>MKKILFLGLLLSFSSALDLCNDKEFSLSTHQDMSAQEIIEEVANECSFSIVYGDSQIKELLKNQKLILNIKSQKLEALLNILSDSVDVGYQIKDGYIKFQRFLTKTFHIDYVATSRVGSSNTDVIFSQDTQNFYQNQFYGNSDFQDDAHQKALSIGTDQTKLNIGRSGTKIYSIDELNFWGELESELFAITYRFVDSNQPVKNNKKSIIINKGAGLVTITATPSQIKRVGEYIHSLNEKIQAQVLIDVNILTVSHNNIDTAGVNWAEIYNLGIKSEGENLLSLTQNGLTYGVNIFPQELTIGKILQFLKTYGKVSSVSNPKVLTINNQPAIISVGNVLRYSQNLVYQNSTNTAVVQNTGEQFPTVFSGVLLDVTPSISKDYVILKINPSITSAKDATIENQPNALKSPPNLSTNQLSSIVKLQNNQKIILGGLIHKTHSVVEKKLPILGSIPILKYLFSYKKQLKQTQEMVIIITPRIISSISPDMQDLGYDSFQKDKK</sequence>
<dbReference type="PRINTS" id="PR00811">
    <property type="entry name" value="BCTERIALGSPD"/>
</dbReference>
<dbReference type="InterPro" id="IPR004846">
    <property type="entry name" value="T2SS/T3SS_dom"/>
</dbReference>
<feature type="domain" description="Secretin N-terminal" evidence="6">
    <location>
        <begin position="104"/>
        <end position="191"/>
    </location>
</feature>
<comment type="caution">
    <text evidence="8">The sequence shown here is derived from an EMBL/GenBank/DDBJ whole genome shotgun (WGS) entry which is preliminary data.</text>
</comment>
<evidence type="ECO:0000259" key="5">
    <source>
        <dbReference type="Pfam" id="PF00263"/>
    </source>
</evidence>
<evidence type="ECO:0000313" key="8">
    <source>
        <dbReference type="EMBL" id="MDP2538281.1"/>
    </source>
</evidence>
<feature type="domain" description="Type II/III secretion system secretin-like" evidence="5">
    <location>
        <begin position="308"/>
        <end position="479"/>
    </location>
</feature>
<evidence type="ECO:0000256" key="4">
    <source>
        <dbReference type="SAM" id="SignalP"/>
    </source>
</evidence>
<evidence type="ECO:0000256" key="2">
    <source>
        <dbReference type="ARBA" id="ARBA00022729"/>
    </source>
</evidence>
<evidence type="ECO:0000256" key="3">
    <source>
        <dbReference type="ARBA" id="ARBA00023136"/>
    </source>
</evidence>
<dbReference type="RefSeq" id="WP_305516256.1">
    <property type="nucleotide sequence ID" value="NZ_JAUPEV010000001.1"/>
</dbReference>
<dbReference type="PANTHER" id="PTHR30332">
    <property type="entry name" value="PROBABLE GENERAL SECRETION PATHWAY PROTEIN D"/>
    <property type="match status" value="1"/>
</dbReference>
<gene>
    <name evidence="8" type="primary">mshL</name>
    <name evidence="7" type="ORF">Q5I04_00575</name>
    <name evidence="8" type="ORF">Q5I06_00575</name>
</gene>
<name>A0AA90TAX3_9HELI</name>
<dbReference type="Pfam" id="PF07655">
    <property type="entry name" value="Secretin_N_2"/>
    <property type="match status" value="1"/>
</dbReference>
<evidence type="ECO:0000313" key="9">
    <source>
        <dbReference type="Proteomes" id="UP001177258"/>
    </source>
</evidence>
<comment type="subcellular location">
    <subcellularLocation>
        <location evidence="1">Membrane</location>
    </subcellularLocation>
</comment>
<feature type="signal peptide" evidence="4">
    <location>
        <begin position="1"/>
        <end position="18"/>
    </location>
</feature>
<dbReference type="GO" id="GO:0019867">
    <property type="term" value="C:outer membrane"/>
    <property type="evidence" value="ECO:0007669"/>
    <property type="project" value="InterPro"/>
</dbReference>
<dbReference type="Proteomes" id="UP001177258">
    <property type="component" value="Unassembled WGS sequence"/>
</dbReference>
<keyword evidence="3" id="KW-0472">Membrane</keyword>
<dbReference type="GO" id="GO:0015627">
    <property type="term" value="C:type II protein secretion system complex"/>
    <property type="evidence" value="ECO:0007669"/>
    <property type="project" value="TreeGrafter"/>
</dbReference>
<dbReference type="EMBL" id="JAUPEV010000001">
    <property type="protein sequence ID" value="MDO7252414.1"/>
    <property type="molecule type" value="Genomic_DNA"/>
</dbReference>
<reference evidence="8 10" key="1">
    <citation type="submission" date="2023-07" db="EMBL/GenBank/DDBJ databases">
        <title>Unpublished Manusciprt.</title>
        <authorList>
            <person name="Aydin F."/>
            <person name="Tarhane S."/>
            <person name="Saticioglu I.B."/>
            <person name="Karakaya E."/>
            <person name="Abay S."/>
            <person name="Guran O."/>
            <person name="Bozkurt E."/>
            <person name="Uzum N."/>
            <person name="Olgun K."/>
            <person name="Jablonski D."/>
        </authorList>
    </citation>
    <scope>NUCLEOTIDE SEQUENCE</scope>
    <source>
        <strain evidence="10">faydin-H75</strain>
        <strain evidence="8">Faydin-H76</strain>
    </source>
</reference>
<dbReference type="AlphaFoldDB" id="A0AA90TAX3"/>
<keyword evidence="2 4" id="KW-0732">Signal</keyword>
<evidence type="ECO:0000313" key="7">
    <source>
        <dbReference type="EMBL" id="MDO7252414.1"/>
    </source>
</evidence>
<dbReference type="NCBIfam" id="TIGR02519">
    <property type="entry name" value="pilus_MshL"/>
    <property type="match status" value="1"/>
</dbReference>
<evidence type="ECO:0000256" key="1">
    <source>
        <dbReference type="ARBA" id="ARBA00004370"/>
    </source>
</evidence>
<dbReference type="EMBL" id="JAUYZK010000001">
    <property type="protein sequence ID" value="MDP2538281.1"/>
    <property type="molecule type" value="Genomic_DNA"/>
</dbReference>
<dbReference type="InterPro" id="IPR011514">
    <property type="entry name" value="Secretin_N_2"/>
</dbReference>
<organism evidence="8 9">
    <name type="scientific">Helicobacter cappadocius</name>
    <dbReference type="NCBI Taxonomy" id="3063998"/>
    <lineage>
        <taxon>Bacteria</taxon>
        <taxon>Pseudomonadati</taxon>
        <taxon>Campylobacterota</taxon>
        <taxon>Epsilonproteobacteria</taxon>
        <taxon>Campylobacterales</taxon>
        <taxon>Helicobacteraceae</taxon>
        <taxon>Helicobacter</taxon>
    </lineage>
</organism>
<evidence type="ECO:0000259" key="6">
    <source>
        <dbReference type="Pfam" id="PF07655"/>
    </source>
</evidence>
<reference evidence="7" key="2">
    <citation type="submission" date="2023-07" db="EMBL/GenBank/DDBJ databases">
        <authorList>
            <person name="Aydin F."/>
            <person name="Tarhane S."/>
            <person name="Saticioglu I.B."/>
            <person name="Karakaya E."/>
            <person name="Abay S."/>
            <person name="Guran O."/>
            <person name="Bozkurt E."/>
            <person name="Uzum N."/>
            <person name="Olgun K."/>
            <person name="Jablonski D."/>
        </authorList>
    </citation>
    <scope>NUCLEOTIDE SEQUENCE</scope>
    <source>
        <strain evidence="7">Faydin-H75</strain>
    </source>
</reference>
<dbReference type="Proteomes" id="UP001240777">
    <property type="component" value="Unassembled WGS sequence"/>
</dbReference>
<dbReference type="Pfam" id="PF00263">
    <property type="entry name" value="Secretin"/>
    <property type="match status" value="1"/>
</dbReference>
<protein>
    <submittedName>
        <fullName evidence="8">Pilus (MSHA type) biogenesis protein MshL</fullName>
    </submittedName>
</protein>
<feature type="chain" id="PRO_5041732496" evidence="4">
    <location>
        <begin position="19"/>
        <end position="499"/>
    </location>
</feature>
<dbReference type="InterPro" id="IPR001775">
    <property type="entry name" value="GspD/PilQ"/>
</dbReference>
<proteinExistence type="predicted"/>
<dbReference type="GO" id="GO:0009297">
    <property type="term" value="P:pilus assembly"/>
    <property type="evidence" value="ECO:0007669"/>
    <property type="project" value="InterPro"/>
</dbReference>
<reference evidence="7 9" key="3">
    <citation type="journal article" date="2024" name="Syst. Appl. Microbiol.">
        <title>Helicobacter cappadocius sp. nov., from lizards: The first psychrotrophic Helicobacter species.</title>
        <authorList>
            <person name="Aydin F."/>
            <person name="Tarhane S."/>
            <person name="Karakaya E."/>
            <person name="Abay S."/>
            <person name="Kayman T."/>
            <person name="Guran O."/>
            <person name="Bozkurt E."/>
            <person name="Uzum N."/>
            <person name="Avci A."/>
            <person name="Olgun K."/>
            <person name="Jablonski D."/>
            <person name="Guran C."/>
            <person name="Burcin Saticioglu I."/>
        </authorList>
    </citation>
    <scope>NUCLEOTIDE SEQUENCE [LARGE SCALE GENOMIC DNA]</scope>
    <source>
        <strain evidence="7">Faydin-H75</strain>
        <strain evidence="9">faydin-H76</strain>
    </source>
</reference>
<accession>A0AA90TAX3</accession>
<keyword evidence="10" id="KW-1185">Reference proteome</keyword>